<feature type="region of interest" description="Disordered" evidence="1">
    <location>
        <begin position="1"/>
        <end position="68"/>
    </location>
</feature>
<feature type="compositionally biased region" description="Polar residues" evidence="1">
    <location>
        <begin position="41"/>
        <end position="54"/>
    </location>
</feature>
<name>A0A9N7YYW4_PLEPL</name>
<sequence>MQRGDLNRGRSWERESTDELVQTHTLSGAAARRSADDMSSINTVGDPSCASKSEGTYPANDKSKSGTRAWRQRHLFSILSLRYPSPSNYMHILKSASLPLKKNSPRSEEERQEAEKRTR</sequence>
<dbReference type="Proteomes" id="UP001153269">
    <property type="component" value="Unassembled WGS sequence"/>
</dbReference>
<dbReference type="AlphaFoldDB" id="A0A9N7YYW4"/>
<accession>A0A9N7YYW4</accession>
<organism evidence="2 3">
    <name type="scientific">Pleuronectes platessa</name>
    <name type="common">European plaice</name>
    <dbReference type="NCBI Taxonomy" id="8262"/>
    <lineage>
        <taxon>Eukaryota</taxon>
        <taxon>Metazoa</taxon>
        <taxon>Chordata</taxon>
        <taxon>Craniata</taxon>
        <taxon>Vertebrata</taxon>
        <taxon>Euteleostomi</taxon>
        <taxon>Actinopterygii</taxon>
        <taxon>Neopterygii</taxon>
        <taxon>Teleostei</taxon>
        <taxon>Neoteleostei</taxon>
        <taxon>Acanthomorphata</taxon>
        <taxon>Carangaria</taxon>
        <taxon>Pleuronectiformes</taxon>
        <taxon>Pleuronectoidei</taxon>
        <taxon>Pleuronectidae</taxon>
        <taxon>Pleuronectes</taxon>
    </lineage>
</organism>
<proteinExistence type="predicted"/>
<keyword evidence="3" id="KW-1185">Reference proteome</keyword>
<reference evidence="2" key="1">
    <citation type="submission" date="2020-03" db="EMBL/GenBank/DDBJ databases">
        <authorList>
            <person name="Weist P."/>
        </authorList>
    </citation>
    <scope>NUCLEOTIDE SEQUENCE</scope>
</reference>
<protein>
    <submittedName>
        <fullName evidence="2">Uncharacterized protein</fullName>
    </submittedName>
</protein>
<comment type="caution">
    <text evidence="2">The sequence shown here is derived from an EMBL/GenBank/DDBJ whole genome shotgun (WGS) entry which is preliminary data.</text>
</comment>
<feature type="compositionally biased region" description="Basic and acidic residues" evidence="1">
    <location>
        <begin position="1"/>
        <end position="17"/>
    </location>
</feature>
<feature type="region of interest" description="Disordered" evidence="1">
    <location>
        <begin position="96"/>
        <end position="119"/>
    </location>
</feature>
<evidence type="ECO:0000313" key="3">
    <source>
        <dbReference type="Proteomes" id="UP001153269"/>
    </source>
</evidence>
<evidence type="ECO:0000256" key="1">
    <source>
        <dbReference type="SAM" id="MobiDB-lite"/>
    </source>
</evidence>
<gene>
    <name evidence="2" type="ORF">PLEPLA_LOCUS30508</name>
</gene>
<feature type="compositionally biased region" description="Low complexity" evidence="1">
    <location>
        <begin position="27"/>
        <end position="40"/>
    </location>
</feature>
<feature type="compositionally biased region" description="Basic and acidic residues" evidence="1">
    <location>
        <begin position="105"/>
        <end position="119"/>
    </location>
</feature>
<dbReference type="EMBL" id="CADEAL010002924">
    <property type="protein sequence ID" value="CAB1442790.1"/>
    <property type="molecule type" value="Genomic_DNA"/>
</dbReference>
<evidence type="ECO:0000313" key="2">
    <source>
        <dbReference type="EMBL" id="CAB1442790.1"/>
    </source>
</evidence>